<protein>
    <recommendedName>
        <fullName evidence="3">Large ribosomal subunit protein uL15/eL18 domain-containing protein</fullName>
    </recommendedName>
</protein>
<name>X0UZ84_9ZZZZ</name>
<organism evidence="4">
    <name type="scientific">marine sediment metagenome</name>
    <dbReference type="NCBI Taxonomy" id="412755"/>
    <lineage>
        <taxon>unclassified sequences</taxon>
        <taxon>metagenomes</taxon>
        <taxon>ecological metagenomes</taxon>
    </lineage>
</organism>
<gene>
    <name evidence="4" type="ORF">S01H1_41089</name>
</gene>
<proteinExistence type="predicted"/>
<dbReference type="GO" id="GO:1990904">
    <property type="term" value="C:ribonucleoprotein complex"/>
    <property type="evidence" value="ECO:0007669"/>
    <property type="project" value="UniProtKB-KW"/>
</dbReference>
<dbReference type="InterPro" id="IPR036227">
    <property type="entry name" value="Ribosomal_uL15/eL18_sf"/>
</dbReference>
<dbReference type="SUPFAM" id="SSF52080">
    <property type="entry name" value="Ribosomal proteins L15p and L18e"/>
    <property type="match status" value="1"/>
</dbReference>
<evidence type="ECO:0000259" key="3">
    <source>
        <dbReference type="Pfam" id="PF00828"/>
    </source>
</evidence>
<sequence length="68" mass="7134">SQLESFDEGAAVGMEQLSDAGLINSLKTKVKILGDGELTKKLQVSAHKFSKTAEQKIIGCGGTAKLIT</sequence>
<reference evidence="4" key="1">
    <citation type="journal article" date="2014" name="Front. Microbiol.">
        <title>High frequency of phylogenetically diverse reductive dehalogenase-homologous genes in deep subseafloor sedimentary metagenomes.</title>
        <authorList>
            <person name="Kawai M."/>
            <person name="Futagami T."/>
            <person name="Toyoda A."/>
            <person name="Takaki Y."/>
            <person name="Nishi S."/>
            <person name="Hori S."/>
            <person name="Arai W."/>
            <person name="Tsubouchi T."/>
            <person name="Morono Y."/>
            <person name="Uchiyama I."/>
            <person name="Ito T."/>
            <person name="Fujiyama A."/>
            <person name="Inagaki F."/>
            <person name="Takami H."/>
        </authorList>
    </citation>
    <scope>NUCLEOTIDE SEQUENCE</scope>
    <source>
        <strain evidence="4">Expedition CK06-06</strain>
    </source>
</reference>
<dbReference type="InterPro" id="IPR021131">
    <property type="entry name" value="Ribosomal_uL15/eL18"/>
</dbReference>
<feature type="non-terminal residue" evidence="4">
    <location>
        <position position="1"/>
    </location>
</feature>
<dbReference type="GO" id="GO:0005840">
    <property type="term" value="C:ribosome"/>
    <property type="evidence" value="ECO:0007669"/>
    <property type="project" value="UniProtKB-KW"/>
</dbReference>
<evidence type="ECO:0000313" key="4">
    <source>
        <dbReference type="EMBL" id="GAG11149.1"/>
    </source>
</evidence>
<dbReference type="PROSITE" id="PS00475">
    <property type="entry name" value="RIBOSOMAL_L15"/>
    <property type="match status" value="1"/>
</dbReference>
<comment type="caution">
    <text evidence="4">The sequence shown here is derived from an EMBL/GenBank/DDBJ whole genome shotgun (WGS) entry which is preliminary data.</text>
</comment>
<feature type="domain" description="Large ribosomal subunit protein uL15/eL18" evidence="3">
    <location>
        <begin position="7"/>
        <end position="64"/>
    </location>
</feature>
<accession>X0UZ84</accession>
<dbReference type="GO" id="GO:0003735">
    <property type="term" value="F:structural constituent of ribosome"/>
    <property type="evidence" value="ECO:0007669"/>
    <property type="project" value="InterPro"/>
</dbReference>
<dbReference type="AlphaFoldDB" id="X0UZ84"/>
<dbReference type="Pfam" id="PF00828">
    <property type="entry name" value="Ribosomal_L27A"/>
    <property type="match status" value="1"/>
</dbReference>
<dbReference type="EMBL" id="BARS01026041">
    <property type="protein sequence ID" value="GAG11149.1"/>
    <property type="molecule type" value="Genomic_DNA"/>
</dbReference>
<evidence type="ECO:0000256" key="1">
    <source>
        <dbReference type="ARBA" id="ARBA00022980"/>
    </source>
</evidence>
<keyword evidence="2" id="KW-0687">Ribonucleoprotein</keyword>
<dbReference type="InterPro" id="IPR001196">
    <property type="entry name" value="Ribosomal_uL15_CS"/>
</dbReference>
<keyword evidence="1" id="KW-0689">Ribosomal protein</keyword>
<dbReference type="GO" id="GO:0006412">
    <property type="term" value="P:translation"/>
    <property type="evidence" value="ECO:0007669"/>
    <property type="project" value="InterPro"/>
</dbReference>
<dbReference type="Gene3D" id="3.100.10.10">
    <property type="match status" value="1"/>
</dbReference>
<evidence type="ECO:0000256" key="2">
    <source>
        <dbReference type="ARBA" id="ARBA00023274"/>
    </source>
</evidence>